<evidence type="ECO:0000313" key="3">
    <source>
        <dbReference type="Proteomes" id="UP000681967"/>
    </source>
</evidence>
<sequence length="256" mass="28696">SHFNLTVFNIIFVFVFLSIAIIIGVILIKLIYLSSHSCYQRKGRKHRKNTHTLYRLQGPTETQLPLLDNGSGEHSLTSSLNIPGNRKSTMNRNLHYSIDNDEQQQRLLCQLNSKPISIMKKSNEFKTFTLKSTNNPYDIISDMPYSGISPSSSTSYPHMRDSGYETTSSNLDRQRFLSPASPSDISLSTDDQLINVTHFSSSIPIQHDLSLSSSNTISRTLKTFAHMPTANITGNESFSSSTMTTARLAEQEVIEV</sequence>
<dbReference type="AlphaFoldDB" id="A0A8S2Q164"/>
<keyword evidence="1" id="KW-1133">Transmembrane helix</keyword>
<protein>
    <submittedName>
        <fullName evidence="2">Uncharacterized protein</fullName>
    </submittedName>
</protein>
<feature type="non-terminal residue" evidence="2">
    <location>
        <position position="256"/>
    </location>
</feature>
<keyword evidence="1" id="KW-0472">Membrane</keyword>
<dbReference type="Proteomes" id="UP000681967">
    <property type="component" value="Unassembled WGS sequence"/>
</dbReference>
<proteinExistence type="predicted"/>
<comment type="caution">
    <text evidence="2">The sequence shown here is derived from an EMBL/GenBank/DDBJ whole genome shotgun (WGS) entry which is preliminary data.</text>
</comment>
<accession>A0A8S2Q164</accession>
<reference evidence="2" key="1">
    <citation type="submission" date="2021-02" db="EMBL/GenBank/DDBJ databases">
        <authorList>
            <person name="Nowell W R."/>
        </authorList>
    </citation>
    <scope>NUCLEOTIDE SEQUENCE</scope>
</reference>
<evidence type="ECO:0000256" key="1">
    <source>
        <dbReference type="SAM" id="Phobius"/>
    </source>
</evidence>
<name>A0A8S2Q164_9BILA</name>
<gene>
    <name evidence="2" type="ORF">BYL167_LOCUS17869</name>
</gene>
<keyword evidence="1" id="KW-0812">Transmembrane</keyword>
<organism evidence="2 3">
    <name type="scientific">Rotaria magnacalcarata</name>
    <dbReference type="NCBI Taxonomy" id="392030"/>
    <lineage>
        <taxon>Eukaryota</taxon>
        <taxon>Metazoa</taxon>
        <taxon>Spiralia</taxon>
        <taxon>Gnathifera</taxon>
        <taxon>Rotifera</taxon>
        <taxon>Eurotatoria</taxon>
        <taxon>Bdelloidea</taxon>
        <taxon>Philodinida</taxon>
        <taxon>Philodinidae</taxon>
        <taxon>Rotaria</taxon>
    </lineage>
</organism>
<evidence type="ECO:0000313" key="2">
    <source>
        <dbReference type="EMBL" id="CAF4077286.1"/>
    </source>
</evidence>
<feature type="transmembrane region" description="Helical" evidence="1">
    <location>
        <begin position="6"/>
        <end position="32"/>
    </location>
</feature>
<dbReference type="EMBL" id="CAJOBH010007192">
    <property type="protein sequence ID" value="CAF4077286.1"/>
    <property type="molecule type" value="Genomic_DNA"/>
</dbReference>